<feature type="domain" description="Pyrroline-5-carboxylate reductase catalytic N-terminal" evidence="2">
    <location>
        <begin position="2"/>
        <end position="92"/>
    </location>
</feature>
<keyword evidence="4" id="KW-1185">Reference proteome</keyword>
<sequence length="210" mass="21508">MRIAIIGTGNVGAAIARGLVGKGHDVTLGAREPENPGVTALAQETSTIALEQAEAAATAEIVILALPWAVSEGAIKGLGDLSGKIVIDCMNPLGMIDGTLGLTVGHDTSGGEIVQALLPGARVVKTLNQVGAEMMADNSALPHRPVMFLAGNDDMAKAAVSALLTDLGFAPLDSGDITTSRLLEPFAMVWINQALMRGKGRSWAFAAVEG</sequence>
<accession>A0ABV7TFM3</accession>
<proteinExistence type="predicted"/>
<evidence type="ECO:0000256" key="1">
    <source>
        <dbReference type="ARBA" id="ARBA00023002"/>
    </source>
</evidence>
<dbReference type="PANTHER" id="PTHR14239">
    <property type="entry name" value="DUDULIN-RELATED"/>
    <property type="match status" value="1"/>
</dbReference>
<reference evidence="4" key="1">
    <citation type="journal article" date="2019" name="Int. J. Syst. Evol. Microbiol.">
        <title>The Global Catalogue of Microorganisms (GCM) 10K type strain sequencing project: providing services to taxonomists for standard genome sequencing and annotation.</title>
        <authorList>
            <consortium name="The Broad Institute Genomics Platform"/>
            <consortium name="The Broad Institute Genome Sequencing Center for Infectious Disease"/>
            <person name="Wu L."/>
            <person name="Ma J."/>
        </authorList>
    </citation>
    <scope>NUCLEOTIDE SEQUENCE [LARGE SCALE GENOMIC DNA]</scope>
    <source>
        <strain evidence="4">KCTC 42911</strain>
    </source>
</reference>
<evidence type="ECO:0000313" key="4">
    <source>
        <dbReference type="Proteomes" id="UP001595629"/>
    </source>
</evidence>
<evidence type="ECO:0000313" key="3">
    <source>
        <dbReference type="EMBL" id="MFC3613637.1"/>
    </source>
</evidence>
<dbReference type="InterPro" id="IPR051267">
    <property type="entry name" value="STEAP_metalloreductase"/>
</dbReference>
<dbReference type="EMBL" id="JBHRXI010000006">
    <property type="protein sequence ID" value="MFC3613637.1"/>
    <property type="molecule type" value="Genomic_DNA"/>
</dbReference>
<dbReference type="RefSeq" id="WP_386734823.1">
    <property type="nucleotide sequence ID" value="NZ_JBHRXI010000006.1"/>
</dbReference>
<dbReference type="InterPro" id="IPR036291">
    <property type="entry name" value="NAD(P)-bd_dom_sf"/>
</dbReference>
<dbReference type="Proteomes" id="UP001595629">
    <property type="component" value="Unassembled WGS sequence"/>
</dbReference>
<dbReference type="SUPFAM" id="SSF51735">
    <property type="entry name" value="NAD(P)-binding Rossmann-fold domains"/>
    <property type="match status" value="1"/>
</dbReference>
<dbReference type="Pfam" id="PF03807">
    <property type="entry name" value="F420_oxidored"/>
    <property type="match status" value="1"/>
</dbReference>
<dbReference type="InterPro" id="IPR028939">
    <property type="entry name" value="P5C_Rdtase_cat_N"/>
</dbReference>
<dbReference type="Gene3D" id="3.40.50.720">
    <property type="entry name" value="NAD(P)-binding Rossmann-like Domain"/>
    <property type="match status" value="1"/>
</dbReference>
<organism evidence="3 4">
    <name type="scientific">Lutimaribacter marinistellae</name>
    <dbReference type="NCBI Taxonomy" id="1820329"/>
    <lineage>
        <taxon>Bacteria</taxon>
        <taxon>Pseudomonadati</taxon>
        <taxon>Pseudomonadota</taxon>
        <taxon>Alphaproteobacteria</taxon>
        <taxon>Rhodobacterales</taxon>
        <taxon>Roseobacteraceae</taxon>
        <taxon>Lutimaribacter</taxon>
    </lineage>
</organism>
<comment type="caution">
    <text evidence="3">The sequence shown here is derived from an EMBL/GenBank/DDBJ whole genome shotgun (WGS) entry which is preliminary data.</text>
</comment>
<dbReference type="PANTHER" id="PTHR14239:SF10">
    <property type="entry name" value="REDUCTASE"/>
    <property type="match status" value="1"/>
</dbReference>
<keyword evidence="1" id="KW-0560">Oxidoreductase</keyword>
<evidence type="ECO:0000259" key="2">
    <source>
        <dbReference type="Pfam" id="PF03807"/>
    </source>
</evidence>
<protein>
    <submittedName>
        <fullName evidence="3">NADPH-dependent F420 reductase</fullName>
    </submittedName>
</protein>
<gene>
    <name evidence="3" type="ORF">ACFORG_07675</name>
</gene>
<name>A0ABV7TFM3_9RHOB</name>